<dbReference type="STRING" id="1801992.A2Y98_01910"/>
<dbReference type="EMBL" id="MHMW01000028">
    <property type="protein sequence ID" value="OGZ33668.1"/>
    <property type="molecule type" value="Genomic_DNA"/>
</dbReference>
<organism evidence="2 3">
    <name type="scientific">Candidatus Portnoybacteria bacterium RBG_19FT_COMBO_36_7</name>
    <dbReference type="NCBI Taxonomy" id="1801992"/>
    <lineage>
        <taxon>Bacteria</taxon>
        <taxon>Candidatus Portnoyibacteriota</taxon>
    </lineage>
</organism>
<feature type="transmembrane region" description="Helical" evidence="1">
    <location>
        <begin position="36"/>
        <end position="56"/>
    </location>
</feature>
<accession>A0A1G2F7S0</accession>
<evidence type="ECO:0000256" key="1">
    <source>
        <dbReference type="SAM" id="Phobius"/>
    </source>
</evidence>
<evidence type="ECO:0000313" key="2">
    <source>
        <dbReference type="EMBL" id="OGZ33668.1"/>
    </source>
</evidence>
<dbReference type="AlphaFoldDB" id="A0A1G2F7S0"/>
<name>A0A1G2F7S0_9BACT</name>
<gene>
    <name evidence="2" type="ORF">A2Y98_01910</name>
</gene>
<keyword evidence="1" id="KW-0812">Transmembrane</keyword>
<comment type="caution">
    <text evidence="2">The sequence shown here is derived from an EMBL/GenBank/DDBJ whole genome shotgun (WGS) entry which is preliminary data.</text>
</comment>
<evidence type="ECO:0000313" key="3">
    <source>
        <dbReference type="Proteomes" id="UP000179099"/>
    </source>
</evidence>
<reference evidence="2 3" key="1">
    <citation type="journal article" date="2016" name="Nat. Commun.">
        <title>Thousands of microbial genomes shed light on interconnected biogeochemical processes in an aquifer system.</title>
        <authorList>
            <person name="Anantharaman K."/>
            <person name="Brown C.T."/>
            <person name="Hug L.A."/>
            <person name="Sharon I."/>
            <person name="Castelle C.J."/>
            <person name="Probst A.J."/>
            <person name="Thomas B.C."/>
            <person name="Singh A."/>
            <person name="Wilkins M.J."/>
            <person name="Karaoz U."/>
            <person name="Brodie E.L."/>
            <person name="Williams K.H."/>
            <person name="Hubbard S.S."/>
            <person name="Banfield J.F."/>
        </authorList>
    </citation>
    <scope>NUCLEOTIDE SEQUENCE [LARGE SCALE GENOMIC DNA]</scope>
</reference>
<protein>
    <submittedName>
        <fullName evidence="2">Uncharacterized protein</fullName>
    </submittedName>
</protein>
<sequence>MKTKLKPHLNDEAVFLDFLLWYYLGKELFGFEFGVWGGWDFLCCWCFWVFCVLWSIGDW</sequence>
<proteinExistence type="predicted"/>
<keyword evidence="1" id="KW-0472">Membrane</keyword>
<dbReference type="Proteomes" id="UP000179099">
    <property type="component" value="Unassembled WGS sequence"/>
</dbReference>
<keyword evidence="1" id="KW-1133">Transmembrane helix</keyword>